<comment type="caution">
    <text evidence="2">The sequence shown here is derived from an EMBL/GenBank/DDBJ whole genome shotgun (WGS) entry which is preliminary data.</text>
</comment>
<protein>
    <recommendedName>
        <fullName evidence="1">Hemerythrin-like domain-containing protein</fullName>
    </recommendedName>
</protein>
<evidence type="ECO:0000313" key="3">
    <source>
        <dbReference type="Proteomes" id="UP001156903"/>
    </source>
</evidence>
<dbReference type="Gene3D" id="1.20.120.520">
    <property type="entry name" value="nmb1532 protein domain like"/>
    <property type="match status" value="1"/>
</dbReference>
<accession>A0ABQ6C0N5</accession>
<sequence>MTADSNLSSNSPIDSFSSCHDGIISHLNRFGEITSLVKAATSARKIAEDTVAFFRVAVFDHHSEEERDLFPAVLANAEPGEEQSIARTLVDGLTAEHREIESQWVRLEPKLVKLAKGHIVEIDEAAVQKLVDQYTAHARLEEREFLPLAEKILGRRDPKMAALGLALHTRHAFRAARRGLRGS</sequence>
<dbReference type="Proteomes" id="UP001156903">
    <property type="component" value="Unassembled WGS sequence"/>
</dbReference>
<proteinExistence type="predicted"/>
<evidence type="ECO:0000259" key="1">
    <source>
        <dbReference type="Pfam" id="PF01814"/>
    </source>
</evidence>
<dbReference type="Pfam" id="PF01814">
    <property type="entry name" value="Hemerythrin"/>
    <property type="match status" value="1"/>
</dbReference>
<feature type="domain" description="Hemerythrin-like" evidence="1">
    <location>
        <begin position="12"/>
        <end position="149"/>
    </location>
</feature>
<dbReference type="EMBL" id="BSPB01000007">
    <property type="protein sequence ID" value="GLS13938.1"/>
    <property type="molecule type" value="Genomic_DNA"/>
</dbReference>
<organism evidence="2 3">
    <name type="scientific">Hydrogenophaga electricum</name>
    <dbReference type="NCBI Taxonomy" id="1230953"/>
    <lineage>
        <taxon>Bacteria</taxon>
        <taxon>Pseudomonadati</taxon>
        <taxon>Pseudomonadota</taxon>
        <taxon>Betaproteobacteria</taxon>
        <taxon>Burkholderiales</taxon>
        <taxon>Comamonadaceae</taxon>
        <taxon>Hydrogenophaga</taxon>
    </lineage>
</organism>
<reference evidence="3" key="1">
    <citation type="journal article" date="2019" name="Int. J. Syst. Evol. Microbiol.">
        <title>The Global Catalogue of Microorganisms (GCM) 10K type strain sequencing project: providing services to taxonomists for standard genome sequencing and annotation.</title>
        <authorList>
            <consortium name="The Broad Institute Genomics Platform"/>
            <consortium name="The Broad Institute Genome Sequencing Center for Infectious Disease"/>
            <person name="Wu L."/>
            <person name="Ma J."/>
        </authorList>
    </citation>
    <scope>NUCLEOTIDE SEQUENCE [LARGE SCALE GENOMIC DNA]</scope>
    <source>
        <strain evidence="3">NBRC 109341</strain>
    </source>
</reference>
<dbReference type="RefSeq" id="WP_082585977.1">
    <property type="nucleotide sequence ID" value="NZ_BSPB01000007.1"/>
</dbReference>
<name>A0ABQ6C0N5_9BURK</name>
<gene>
    <name evidence="2" type="ORF">GCM10007935_13680</name>
</gene>
<keyword evidence="3" id="KW-1185">Reference proteome</keyword>
<evidence type="ECO:0000313" key="2">
    <source>
        <dbReference type="EMBL" id="GLS13938.1"/>
    </source>
</evidence>
<dbReference type="InterPro" id="IPR012312">
    <property type="entry name" value="Hemerythrin-like"/>
</dbReference>